<comment type="function">
    <text evidence="1">May be required for disulfide bond formation in some proteins.</text>
</comment>
<gene>
    <name evidence="5" type="ORF">ACFFGE_10460</name>
</gene>
<dbReference type="SUPFAM" id="SSF52833">
    <property type="entry name" value="Thioredoxin-like"/>
    <property type="match status" value="1"/>
</dbReference>
<reference evidence="5 6" key="1">
    <citation type="submission" date="2024-09" db="EMBL/GenBank/DDBJ databases">
        <authorList>
            <person name="Sun Q."/>
            <person name="Mori K."/>
        </authorList>
    </citation>
    <scope>NUCLEOTIDE SEQUENCE [LARGE SCALE GENOMIC DNA]</scope>
    <source>
        <strain evidence="5 6">NCAIM B.02621</strain>
    </source>
</reference>
<dbReference type="PANTHER" id="PTHR13887:SF56">
    <property type="entry name" value="THIOREDOXIN-LIKE REDUCTASE RV2466C"/>
    <property type="match status" value="1"/>
</dbReference>
<dbReference type="InterPro" id="IPR012336">
    <property type="entry name" value="Thioredoxin-like_fold"/>
</dbReference>
<dbReference type="Proteomes" id="UP001589906">
    <property type="component" value="Unassembled WGS sequence"/>
</dbReference>
<dbReference type="InterPro" id="IPR013766">
    <property type="entry name" value="Thioredoxin_domain"/>
</dbReference>
<proteinExistence type="inferred from homology"/>
<evidence type="ECO:0000256" key="1">
    <source>
        <dbReference type="ARBA" id="ARBA00003565"/>
    </source>
</evidence>
<feature type="chain" id="PRO_5046358768" evidence="3">
    <location>
        <begin position="19"/>
        <end position="205"/>
    </location>
</feature>
<keyword evidence="3" id="KW-0732">Signal</keyword>
<comment type="caution">
    <text evidence="5">The sequence shown here is derived from an EMBL/GenBank/DDBJ whole genome shotgun (WGS) entry which is preliminary data.</text>
</comment>
<dbReference type="RefSeq" id="WP_376836320.1">
    <property type="nucleotide sequence ID" value="NZ_JBHLSW010000007.1"/>
</dbReference>
<name>A0ABV6R3V2_9CAUL</name>
<dbReference type="InterPro" id="IPR036249">
    <property type="entry name" value="Thioredoxin-like_sf"/>
</dbReference>
<dbReference type="Pfam" id="PF13462">
    <property type="entry name" value="Thioredoxin_4"/>
    <property type="match status" value="1"/>
</dbReference>
<evidence type="ECO:0000256" key="2">
    <source>
        <dbReference type="ARBA" id="ARBA00005791"/>
    </source>
</evidence>
<protein>
    <submittedName>
        <fullName evidence="5">DsbA family protein</fullName>
    </submittedName>
</protein>
<dbReference type="EMBL" id="JBHLSW010000007">
    <property type="protein sequence ID" value="MFC0634296.1"/>
    <property type="molecule type" value="Genomic_DNA"/>
</dbReference>
<keyword evidence="6" id="KW-1185">Reference proteome</keyword>
<dbReference type="PANTHER" id="PTHR13887">
    <property type="entry name" value="GLUTATHIONE S-TRANSFERASE KAPPA"/>
    <property type="match status" value="1"/>
</dbReference>
<evidence type="ECO:0000259" key="4">
    <source>
        <dbReference type="PROSITE" id="PS51352"/>
    </source>
</evidence>
<evidence type="ECO:0000313" key="5">
    <source>
        <dbReference type="EMBL" id="MFC0634296.1"/>
    </source>
</evidence>
<feature type="domain" description="Thioredoxin" evidence="4">
    <location>
        <begin position="7"/>
        <end position="165"/>
    </location>
</feature>
<comment type="similarity">
    <text evidence="2">Belongs to the thioredoxin family. DsbA subfamily.</text>
</comment>
<feature type="signal peptide" evidence="3">
    <location>
        <begin position="1"/>
        <end position="18"/>
    </location>
</feature>
<sequence length="205" mass="21209">MRAVVFAAALALAPAATAQTQPAVPPVTATDRVMGSPDAPVTIVEYASFTCPHCADFHTRVLSEIKSRYIATGRARLVYRDFPTAPAALSETASRVARCAAPEAYFDVVDSLFGGQATMRNGGDPNAWLSAAVRQAGRPAHDVLACVYAPETEAELTAMVEAAWNAGVTGTPTLIVDGEVVPATLEALTAAIETRLAAGRAAGAP</sequence>
<evidence type="ECO:0000256" key="3">
    <source>
        <dbReference type="SAM" id="SignalP"/>
    </source>
</evidence>
<dbReference type="Gene3D" id="3.40.30.10">
    <property type="entry name" value="Glutaredoxin"/>
    <property type="match status" value="1"/>
</dbReference>
<dbReference type="PROSITE" id="PS51352">
    <property type="entry name" value="THIOREDOXIN_2"/>
    <property type="match status" value="1"/>
</dbReference>
<organism evidence="5 6">
    <name type="scientific">Brevundimonas balnearis</name>
    <dbReference type="NCBI Taxonomy" id="1572858"/>
    <lineage>
        <taxon>Bacteria</taxon>
        <taxon>Pseudomonadati</taxon>
        <taxon>Pseudomonadota</taxon>
        <taxon>Alphaproteobacteria</taxon>
        <taxon>Caulobacterales</taxon>
        <taxon>Caulobacteraceae</taxon>
        <taxon>Brevundimonas</taxon>
    </lineage>
</organism>
<accession>A0ABV6R3V2</accession>
<evidence type="ECO:0000313" key="6">
    <source>
        <dbReference type="Proteomes" id="UP001589906"/>
    </source>
</evidence>